<evidence type="ECO:0000313" key="3">
    <source>
        <dbReference type="Proteomes" id="UP000017819"/>
    </source>
</evidence>
<proteinExistence type="predicted"/>
<sequence length="66" mass="7254">MPSRRTERPSPASAPDLGDLLPVEAVEGEVGRRAVEQRLQECREAREPLPQPRIGRGVRMHGAVGE</sequence>
<organism evidence="2 3">
    <name type="scientific">Lutibaculum baratangense AMV1</name>
    <dbReference type="NCBI Taxonomy" id="631454"/>
    <lineage>
        <taxon>Bacteria</taxon>
        <taxon>Pseudomonadati</taxon>
        <taxon>Pseudomonadota</taxon>
        <taxon>Alphaproteobacteria</taxon>
        <taxon>Hyphomicrobiales</taxon>
        <taxon>Tepidamorphaceae</taxon>
        <taxon>Lutibaculum</taxon>
    </lineage>
</organism>
<feature type="region of interest" description="Disordered" evidence="1">
    <location>
        <begin position="46"/>
        <end position="66"/>
    </location>
</feature>
<feature type="region of interest" description="Disordered" evidence="1">
    <location>
        <begin position="1"/>
        <end position="20"/>
    </location>
</feature>
<dbReference type="Proteomes" id="UP000017819">
    <property type="component" value="Unassembled WGS sequence"/>
</dbReference>
<dbReference type="AlphaFoldDB" id="V4REH4"/>
<protein>
    <submittedName>
        <fullName evidence="2">Uncharacterized protein</fullName>
    </submittedName>
</protein>
<comment type="caution">
    <text evidence="2">The sequence shown here is derived from an EMBL/GenBank/DDBJ whole genome shotgun (WGS) entry which is preliminary data.</text>
</comment>
<reference evidence="2 3" key="1">
    <citation type="journal article" date="2014" name="Genome Announc.">
        <title>Draft Genome Sequence of Lutibaculum baratangense Strain AMV1T, Isolated from a Mud Volcano in Andamans, India.</title>
        <authorList>
            <person name="Singh A."/>
            <person name="Sreenivas A."/>
            <person name="Sathyanarayana Reddy G."/>
            <person name="Pinnaka A.K."/>
            <person name="Shivaji S."/>
        </authorList>
    </citation>
    <scope>NUCLEOTIDE SEQUENCE [LARGE SCALE GENOMIC DNA]</scope>
    <source>
        <strain evidence="2 3">AMV1</strain>
    </source>
</reference>
<keyword evidence="3" id="KW-1185">Reference proteome</keyword>
<dbReference type="STRING" id="631454.N177_2370"/>
<name>V4REH4_9HYPH</name>
<accession>V4REH4</accession>
<evidence type="ECO:0000256" key="1">
    <source>
        <dbReference type="SAM" id="MobiDB-lite"/>
    </source>
</evidence>
<dbReference type="EMBL" id="AWXZ01000031">
    <property type="protein sequence ID" value="ESR24536.1"/>
    <property type="molecule type" value="Genomic_DNA"/>
</dbReference>
<evidence type="ECO:0000313" key="2">
    <source>
        <dbReference type="EMBL" id="ESR24536.1"/>
    </source>
</evidence>
<gene>
    <name evidence="2" type="ORF">N177_2370</name>
</gene>